<organism evidence="1 2">
    <name type="scientific">Salmonella phage SeSz-1</name>
    <dbReference type="NCBI Taxonomy" id="2419752"/>
    <lineage>
        <taxon>Viruses</taxon>
        <taxon>Duplodnaviria</taxon>
        <taxon>Heunggongvirae</taxon>
        <taxon>Uroviricota</taxon>
        <taxon>Caudoviricetes</taxon>
        <taxon>Pantevenvirales</taxon>
        <taxon>Ackermannviridae</taxon>
        <taxon>Cvivirinae</taxon>
        <taxon>Kuttervirus</taxon>
        <taxon>Kuttervirus SeSz1</taxon>
    </lineage>
</organism>
<keyword evidence="2" id="KW-1185">Reference proteome</keyword>
<dbReference type="EMBL" id="MH791405">
    <property type="protein sequence ID" value="QAX99330.1"/>
    <property type="molecule type" value="Genomic_DNA"/>
</dbReference>
<evidence type="ECO:0000313" key="2">
    <source>
        <dbReference type="Proteomes" id="UP000290716"/>
    </source>
</evidence>
<gene>
    <name evidence="1" type="ORF">SeSz1_150</name>
</gene>
<evidence type="ECO:0008006" key="3">
    <source>
        <dbReference type="Google" id="ProtNLM"/>
    </source>
</evidence>
<protein>
    <recommendedName>
        <fullName evidence="3">Peptidase C39 domain-containing protein</fullName>
    </recommendedName>
</protein>
<name>A0A411BCK9_9CAUD</name>
<accession>A0A411BCK9</accession>
<evidence type="ECO:0000313" key="1">
    <source>
        <dbReference type="EMBL" id="QAX99330.1"/>
    </source>
</evidence>
<sequence>MVLNPLVHQKQPTGNTCMSACLAMILDRPVQNVIDEFHDSFESFEMTIGDALHLNGVPFIAGRGANQNITIYHDYVYVLVAPSLTSPGILHQILLDTRDGKLVVYDPLKGTGKPYYTLDESDESEQAIKLVSWLVDYQVDVFNLGGYDK</sequence>
<reference evidence="1 2" key="1">
    <citation type="submission" date="2018-08" db="EMBL/GenBank/DDBJ databases">
        <title>SeSz_1, Complete genome sequences of 3 novel enterobacteria, Pakpunavirus like phages.</title>
        <authorList>
            <person name="Yuan S."/>
            <person name="Ma Y."/>
            <person name="Liu Q."/>
        </authorList>
    </citation>
    <scope>NUCLEOTIDE SEQUENCE [LARGE SCALE GENOMIC DNA]</scope>
</reference>
<proteinExistence type="predicted"/>
<dbReference type="Proteomes" id="UP000290716">
    <property type="component" value="Segment"/>
</dbReference>